<evidence type="ECO:0000256" key="1">
    <source>
        <dbReference type="SAM" id="Phobius"/>
    </source>
</evidence>
<feature type="transmembrane region" description="Helical" evidence="1">
    <location>
        <begin position="126"/>
        <end position="154"/>
    </location>
</feature>
<feature type="transmembrane region" description="Helical" evidence="1">
    <location>
        <begin position="63"/>
        <end position="84"/>
    </location>
</feature>
<dbReference type="AlphaFoldDB" id="A0A811U244"/>
<evidence type="ECO:0000259" key="2">
    <source>
        <dbReference type="Pfam" id="PF22954"/>
    </source>
</evidence>
<keyword evidence="4" id="KW-1185">Reference proteome</keyword>
<comment type="caution">
    <text evidence="3">The sequence shown here is derived from an EMBL/GenBank/DDBJ whole genome shotgun (WGS) entry which is preliminary data.</text>
</comment>
<keyword evidence="1" id="KW-0472">Membrane</keyword>
<dbReference type="Proteomes" id="UP000606786">
    <property type="component" value="Unassembled WGS sequence"/>
</dbReference>
<protein>
    <submittedName>
        <fullName evidence="3">(Mediterranean fruit fly) hypothetical protein</fullName>
    </submittedName>
</protein>
<dbReference type="EMBL" id="CAJHJT010000001">
    <property type="protein sequence ID" value="CAD6991335.1"/>
    <property type="molecule type" value="Genomic_DNA"/>
</dbReference>
<feature type="transmembrane region" description="Helical" evidence="1">
    <location>
        <begin position="21"/>
        <end position="43"/>
    </location>
</feature>
<proteinExistence type="predicted"/>
<sequence length="169" mass="19459">MLPNMSKPLMKHCCFCQSLRNGAIISGILAITLSIITIVISLTLRVDFNTIDFDWLPNYVVKIILIINLCMTILISLLMIIGVIKRNHYLMMPWVVLGIMIAIGLLISVIYTAVKFFIDDYVLTGILWLVFGLLTTAILTYCWCVVYSEYVVLLQENERGRYNKQLYRR</sequence>
<dbReference type="Pfam" id="PF22954">
    <property type="entry name" value="DUF7027"/>
    <property type="match status" value="1"/>
</dbReference>
<dbReference type="InterPro" id="IPR054291">
    <property type="entry name" value="DUF7027"/>
</dbReference>
<dbReference type="InterPro" id="IPR053077">
    <property type="entry name" value="MARVEL_domain_protein_3"/>
</dbReference>
<feature type="transmembrane region" description="Helical" evidence="1">
    <location>
        <begin position="91"/>
        <end position="114"/>
    </location>
</feature>
<accession>A0A811U244</accession>
<dbReference type="OrthoDB" id="8190053at2759"/>
<evidence type="ECO:0000313" key="4">
    <source>
        <dbReference type="Proteomes" id="UP000606786"/>
    </source>
</evidence>
<keyword evidence="1" id="KW-0812">Transmembrane</keyword>
<feature type="domain" description="DUF7027" evidence="2">
    <location>
        <begin position="27"/>
        <end position="114"/>
    </location>
</feature>
<evidence type="ECO:0000313" key="3">
    <source>
        <dbReference type="EMBL" id="CAD6991335.1"/>
    </source>
</evidence>
<name>A0A811U244_CERCA</name>
<dbReference type="PANTHER" id="PTHR34609">
    <property type="entry name" value="GEO08273P1-RELATED"/>
    <property type="match status" value="1"/>
</dbReference>
<gene>
    <name evidence="3" type="ORF">CCAP1982_LOCUS264</name>
</gene>
<organism evidence="3 4">
    <name type="scientific">Ceratitis capitata</name>
    <name type="common">Mediterranean fruit fly</name>
    <name type="synonym">Tephritis capitata</name>
    <dbReference type="NCBI Taxonomy" id="7213"/>
    <lineage>
        <taxon>Eukaryota</taxon>
        <taxon>Metazoa</taxon>
        <taxon>Ecdysozoa</taxon>
        <taxon>Arthropoda</taxon>
        <taxon>Hexapoda</taxon>
        <taxon>Insecta</taxon>
        <taxon>Pterygota</taxon>
        <taxon>Neoptera</taxon>
        <taxon>Endopterygota</taxon>
        <taxon>Diptera</taxon>
        <taxon>Brachycera</taxon>
        <taxon>Muscomorpha</taxon>
        <taxon>Tephritoidea</taxon>
        <taxon>Tephritidae</taxon>
        <taxon>Ceratitis</taxon>
        <taxon>Ceratitis</taxon>
    </lineage>
</organism>
<keyword evidence="1" id="KW-1133">Transmembrane helix</keyword>
<reference evidence="3" key="1">
    <citation type="submission" date="2020-11" db="EMBL/GenBank/DDBJ databases">
        <authorList>
            <person name="Whitehead M."/>
        </authorList>
    </citation>
    <scope>NUCLEOTIDE SEQUENCE</scope>
    <source>
        <strain evidence="3">EGII</strain>
    </source>
</reference>
<dbReference type="PANTHER" id="PTHR34609:SF17">
    <property type="entry name" value="GEO08273P1-RELATED"/>
    <property type="match status" value="1"/>
</dbReference>